<keyword evidence="9" id="KW-1185">Reference proteome</keyword>
<dbReference type="EMBL" id="OBQI01000003">
    <property type="protein sequence ID" value="SOC49866.1"/>
    <property type="molecule type" value="Genomic_DNA"/>
</dbReference>
<evidence type="ECO:0000256" key="4">
    <source>
        <dbReference type="ARBA" id="ARBA00022807"/>
    </source>
</evidence>
<dbReference type="Gene3D" id="3.90.1720.10">
    <property type="entry name" value="endopeptidase domain like (from Nostoc punctiforme)"/>
    <property type="match status" value="1"/>
</dbReference>
<organism evidence="8 9">
    <name type="scientific">Blastococcus aggregatus</name>
    <dbReference type="NCBI Taxonomy" id="38502"/>
    <lineage>
        <taxon>Bacteria</taxon>
        <taxon>Bacillati</taxon>
        <taxon>Actinomycetota</taxon>
        <taxon>Actinomycetes</taxon>
        <taxon>Geodermatophilales</taxon>
        <taxon>Geodermatophilaceae</taxon>
        <taxon>Blastococcus</taxon>
    </lineage>
</organism>
<feature type="domain" description="NlpC/P60" evidence="7">
    <location>
        <begin position="313"/>
        <end position="448"/>
    </location>
</feature>
<name>A0A285V9Z7_9ACTN</name>
<proteinExistence type="inferred from homology"/>
<dbReference type="GO" id="GO:0008234">
    <property type="term" value="F:cysteine-type peptidase activity"/>
    <property type="evidence" value="ECO:0007669"/>
    <property type="project" value="UniProtKB-KW"/>
</dbReference>
<reference evidence="9" key="1">
    <citation type="submission" date="2017-08" db="EMBL/GenBank/DDBJ databases">
        <authorList>
            <person name="Varghese N."/>
            <person name="Submissions S."/>
        </authorList>
    </citation>
    <scope>NUCLEOTIDE SEQUENCE [LARGE SCALE GENOMIC DNA]</scope>
    <source>
        <strain evidence="9">DSM 4725</strain>
    </source>
</reference>
<dbReference type="RefSeq" id="WP_245852765.1">
    <property type="nucleotide sequence ID" value="NZ_OBQI01000003.1"/>
</dbReference>
<evidence type="ECO:0000256" key="1">
    <source>
        <dbReference type="ARBA" id="ARBA00007074"/>
    </source>
</evidence>
<dbReference type="AlphaFoldDB" id="A0A285V9Z7"/>
<keyword evidence="4" id="KW-0788">Thiol protease</keyword>
<feature type="region of interest" description="Disordered" evidence="6">
    <location>
        <begin position="269"/>
        <end position="316"/>
    </location>
</feature>
<evidence type="ECO:0000259" key="7">
    <source>
        <dbReference type="PROSITE" id="PS51935"/>
    </source>
</evidence>
<dbReference type="InterPro" id="IPR038765">
    <property type="entry name" value="Papain-like_cys_pep_sf"/>
</dbReference>
<evidence type="ECO:0000256" key="2">
    <source>
        <dbReference type="ARBA" id="ARBA00022670"/>
    </source>
</evidence>
<evidence type="ECO:0000256" key="5">
    <source>
        <dbReference type="SAM" id="Coils"/>
    </source>
</evidence>
<evidence type="ECO:0000313" key="9">
    <source>
        <dbReference type="Proteomes" id="UP000219435"/>
    </source>
</evidence>
<evidence type="ECO:0000313" key="8">
    <source>
        <dbReference type="EMBL" id="SOC49866.1"/>
    </source>
</evidence>
<dbReference type="SUPFAM" id="SSF54001">
    <property type="entry name" value="Cysteine proteinases"/>
    <property type="match status" value="1"/>
</dbReference>
<protein>
    <submittedName>
        <fullName evidence="8">Cell wall-associated hydrolase, NlpC family</fullName>
    </submittedName>
</protein>
<dbReference type="PROSITE" id="PS51935">
    <property type="entry name" value="NLPC_P60"/>
    <property type="match status" value="1"/>
</dbReference>
<keyword evidence="2" id="KW-0645">Protease</keyword>
<keyword evidence="5" id="KW-0175">Coiled coil</keyword>
<comment type="similarity">
    <text evidence="1">Belongs to the peptidase C40 family.</text>
</comment>
<dbReference type="Proteomes" id="UP000219435">
    <property type="component" value="Unassembled WGS sequence"/>
</dbReference>
<gene>
    <name evidence="8" type="ORF">SAMN05660748_2599</name>
</gene>
<feature type="coiled-coil region" evidence="5">
    <location>
        <begin position="51"/>
        <end position="120"/>
    </location>
</feature>
<keyword evidence="3 8" id="KW-0378">Hydrolase</keyword>
<accession>A0A285V9Z7</accession>
<evidence type="ECO:0000256" key="6">
    <source>
        <dbReference type="SAM" id="MobiDB-lite"/>
    </source>
</evidence>
<dbReference type="Pfam" id="PF00877">
    <property type="entry name" value="NLPC_P60"/>
    <property type="match status" value="1"/>
</dbReference>
<sequence length="448" mass="45439">MDSGTPNSPVRATWGRRALRVGGTAIAAAVLLGLTPAVADATPRRPSDGEIAAAQSQADAVAARIGELNERLAAAGAGVETARTDALLALDEFQATEAAAEAARQQAESAAAEAARKTAELGVARDDVIAFARRSYMEGSTSPGATALLTAGNPSQLIERAALLEAAGSHRTDVLGTVTVLQQQATAAEVIARTAVVEADGLQQEAARQLEVATAAEQSARAQAAEVASQQAVVQADLDAAQKQLTTLVGARAAAERAAAEQAAAAARATTVQRVAPPASSSSSPSTPAGRPTATPPVVQNPGVQNPAGPGSASDAQTAIAAARRYIGTPYAWGGGGRRGPGPGQDPDEGVVGFDCSGLTQYAYGQAGISIPRNSRDQYAASPKVARGSLQPGDLVFWATDPGRPSTIHHVAIYLGGDRIIEAPESGKTVRETAMRWGGYIGAVRPSA</sequence>
<dbReference type="InterPro" id="IPR051202">
    <property type="entry name" value="Peptidase_C40"/>
</dbReference>
<dbReference type="PANTHER" id="PTHR47053:SF1">
    <property type="entry name" value="MUREIN DD-ENDOPEPTIDASE MEPH-RELATED"/>
    <property type="match status" value="1"/>
</dbReference>
<dbReference type="GO" id="GO:0006508">
    <property type="term" value="P:proteolysis"/>
    <property type="evidence" value="ECO:0007669"/>
    <property type="project" value="UniProtKB-KW"/>
</dbReference>
<dbReference type="PANTHER" id="PTHR47053">
    <property type="entry name" value="MUREIN DD-ENDOPEPTIDASE MEPH-RELATED"/>
    <property type="match status" value="1"/>
</dbReference>
<dbReference type="InterPro" id="IPR000064">
    <property type="entry name" value="NLP_P60_dom"/>
</dbReference>
<evidence type="ECO:0000256" key="3">
    <source>
        <dbReference type="ARBA" id="ARBA00022801"/>
    </source>
</evidence>